<keyword evidence="2" id="KW-0732">Signal</keyword>
<dbReference type="PANTHER" id="PTHR36182:SF1">
    <property type="entry name" value="PROTEIN, PUTATIVE (AFU_ORTHOLOGUE AFUA_6G10930)-RELATED"/>
    <property type="match status" value="1"/>
</dbReference>
<dbReference type="Proteomes" id="UP000308768">
    <property type="component" value="Unassembled WGS sequence"/>
</dbReference>
<organism evidence="3 4">
    <name type="scientific">Cryomyces minteri</name>
    <dbReference type="NCBI Taxonomy" id="331657"/>
    <lineage>
        <taxon>Eukaryota</taxon>
        <taxon>Fungi</taxon>
        <taxon>Dikarya</taxon>
        <taxon>Ascomycota</taxon>
        <taxon>Pezizomycotina</taxon>
        <taxon>Dothideomycetes</taxon>
        <taxon>Dothideomycetes incertae sedis</taxon>
        <taxon>Cryomyces</taxon>
    </lineage>
</organism>
<dbReference type="STRING" id="331657.A0A4U0V657"/>
<dbReference type="EMBL" id="NAJN01003073">
    <property type="protein sequence ID" value="TKA44248.1"/>
    <property type="molecule type" value="Genomic_DNA"/>
</dbReference>
<dbReference type="Gene3D" id="2.70.50.70">
    <property type="match status" value="1"/>
</dbReference>
<keyword evidence="4" id="KW-1185">Reference proteome</keyword>
<feature type="signal peptide" evidence="2">
    <location>
        <begin position="1"/>
        <end position="19"/>
    </location>
</feature>
<dbReference type="OrthoDB" id="2342176at2759"/>
<comment type="caution">
    <text evidence="3">The sequence shown here is derived from an EMBL/GenBank/DDBJ whole genome shotgun (WGS) entry which is preliminary data.</text>
</comment>
<sequence length="664" mass="67430">MTISYALCNILLFSASAIAHMQMSWPFLLHSSLNPVTPEAQKDYSMTEPLNKDGSNFPCKGYQNDRPVKTTVTWNAGSTYNMTLAGSATHLGGSCQLSLSYDNGATFRVIKSMIGGCPLTSIYDFTIPSFAPSGTALFAWTWQNFEGNREFYMNCAEVAIVASPPADVERKREAGGMDALPYIWKANLAGINTCATTEQENPVYPHPGTDVLYGGGMSSSSPASPGTCDETTPYGQTYKDLGDSSTVATGPGYIAASPGDAAPSGGSSSSAETASSLQSSSEASAAIEQTTAMSIPPSSSSAPGASGPVLEDGDPPYSPAMADTSSAISVDFAMVTASSSSGPTETVALATSSFKAELRELLAAVTATGTGTDTCGPATVYVTVTASPSSSNVSVSMSMSMTSGLSPSISSSKSASMSTTGSASPSSNSTMSVTSSSSSGTNLSMSITSMSSTATTATSPAAVCTGTTAMCPCISGYACVAIASCTWACAATSASAASASSASSSSTTTVLNRVASPSRPAYVPADASAYLPCVPGTFLCTSNTTFLTCDGTTQNASAANYASEEYETTHQASRSVAAGTACLPFLSPYANGTSGYEQQADVAVGYYRDDRYVRAMPYGTCDDEGAIECRGTGFLVCDMGGWIDMGSVAAGTVCTGSPGVIVAA</sequence>
<name>A0A4U0V657_9PEZI</name>
<dbReference type="PANTHER" id="PTHR36182">
    <property type="entry name" value="PROTEIN, PUTATIVE (AFU_ORTHOLOGUE AFUA_6G10930)-RELATED"/>
    <property type="match status" value="1"/>
</dbReference>
<proteinExistence type="predicted"/>
<feature type="region of interest" description="Disordered" evidence="1">
    <location>
        <begin position="409"/>
        <end position="438"/>
    </location>
</feature>
<evidence type="ECO:0008006" key="5">
    <source>
        <dbReference type="Google" id="ProtNLM"/>
    </source>
</evidence>
<evidence type="ECO:0000256" key="1">
    <source>
        <dbReference type="SAM" id="MobiDB-lite"/>
    </source>
</evidence>
<feature type="compositionally biased region" description="Low complexity" evidence="1">
    <location>
        <begin position="254"/>
        <end position="308"/>
    </location>
</feature>
<dbReference type="AlphaFoldDB" id="A0A4U0V657"/>
<evidence type="ECO:0000256" key="2">
    <source>
        <dbReference type="SAM" id="SignalP"/>
    </source>
</evidence>
<evidence type="ECO:0000313" key="3">
    <source>
        <dbReference type="EMBL" id="TKA44248.1"/>
    </source>
</evidence>
<evidence type="ECO:0000313" key="4">
    <source>
        <dbReference type="Proteomes" id="UP000308768"/>
    </source>
</evidence>
<accession>A0A4U0V657</accession>
<gene>
    <name evidence="3" type="ORF">B0A49_13550</name>
</gene>
<reference evidence="3 4" key="1">
    <citation type="submission" date="2017-03" db="EMBL/GenBank/DDBJ databases">
        <title>Genomes of endolithic fungi from Antarctica.</title>
        <authorList>
            <person name="Coleine C."/>
            <person name="Masonjones S."/>
            <person name="Stajich J.E."/>
        </authorList>
    </citation>
    <scope>NUCLEOTIDE SEQUENCE [LARGE SCALE GENOMIC DNA]</scope>
    <source>
        <strain evidence="3 4">CCFEE 5187</strain>
    </source>
</reference>
<protein>
    <recommendedName>
        <fullName evidence="5">Chitin-binding type-4 domain-containing protein</fullName>
    </recommendedName>
</protein>
<feature type="region of interest" description="Disordered" evidence="1">
    <location>
        <begin position="199"/>
        <end position="322"/>
    </location>
</feature>
<feature type="chain" id="PRO_5020302991" description="Chitin-binding type-4 domain-containing protein" evidence="2">
    <location>
        <begin position="20"/>
        <end position="664"/>
    </location>
</feature>